<dbReference type="InterPro" id="IPR018306">
    <property type="entry name" value="Phage_T5_Orf172_DNA-bd"/>
</dbReference>
<dbReference type="SMART" id="SM00974">
    <property type="entry name" value="T5orf172"/>
    <property type="match status" value="1"/>
</dbReference>
<dbReference type="GO" id="GO:0005524">
    <property type="term" value="F:ATP binding"/>
    <property type="evidence" value="ECO:0007669"/>
    <property type="project" value="InterPro"/>
</dbReference>
<dbReference type="SUPFAM" id="SSF52540">
    <property type="entry name" value="P-loop containing nucleoside triphosphate hydrolases"/>
    <property type="match status" value="1"/>
</dbReference>
<feature type="domain" description="Bacteriophage T5 Orf172 DNA-binding" evidence="2">
    <location>
        <begin position="30"/>
        <end position="118"/>
    </location>
</feature>
<evidence type="ECO:0000313" key="4">
    <source>
        <dbReference type="Proteomes" id="UP000824088"/>
    </source>
</evidence>
<feature type="region of interest" description="Disordered" evidence="1">
    <location>
        <begin position="719"/>
        <end position="739"/>
    </location>
</feature>
<protein>
    <submittedName>
        <fullName evidence="3">GIY-YIG nuclease family protein</fullName>
    </submittedName>
</protein>
<dbReference type="Pfam" id="PF10544">
    <property type="entry name" value="T5orf172"/>
    <property type="match status" value="1"/>
</dbReference>
<name>A0A9D1HUL9_9FIRM</name>
<dbReference type="Gene3D" id="3.40.50.300">
    <property type="entry name" value="P-loop containing nucleotide triphosphate hydrolases"/>
    <property type="match status" value="2"/>
</dbReference>
<reference evidence="3" key="1">
    <citation type="submission" date="2020-10" db="EMBL/GenBank/DDBJ databases">
        <authorList>
            <person name="Gilroy R."/>
        </authorList>
    </citation>
    <scope>NUCLEOTIDE SEQUENCE</scope>
    <source>
        <strain evidence="3">1063</strain>
    </source>
</reference>
<gene>
    <name evidence="3" type="ORF">IAD51_06970</name>
</gene>
<proteinExistence type="predicted"/>
<dbReference type="GO" id="GO:0016787">
    <property type="term" value="F:hydrolase activity"/>
    <property type="evidence" value="ECO:0007669"/>
    <property type="project" value="InterPro"/>
</dbReference>
<evidence type="ECO:0000259" key="2">
    <source>
        <dbReference type="SMART" id="SM00974"/>
    </source>
</evidence>
<dbReference type="Proteomes" id="UP000824088">
    <property type="component" value="Unassembled WGS sequence"/>
</dbReference>
<dbReference type="InterPro" id="IPR006935">
    <property type="entry name" value="Helicase/UvrB_N"/>
</dbReference>
<evidence type="ECO:0000256" key="1">
    <source>
        <dbReference type="SAM" id="MobiDB-lite"/>
    </source>
</evidence>
<evidence type="ECO:0000313" key="3">
    <source>
        <dbReference type="EMBL" id="HIU21948.1"/>
    </source>
</evidence>
<organism evidence="3 4">
    <name type="scientific">Candidatus Limadaptatus stercorigallinarum</name>
    <dbReference type="NCBI Taxonomy" id="2840845"/>
    <lineage>
        <taxon>Bacteria</taxon>
        <taxon>Bacillati</taxon>
        <taxon>Bacillota</taxon>
        <taxon>Clostridia</taxon>
        <taxon>Eubacteriales</taxon>
        <taxon>Candidatus Limadaptatus</taxon>
    </lineage>
</organism>
<dbReference type="EMBL" id="DVMN01000126">
    <property type="protein sequence ID" value="HIU21948.1"/>
    <property type="molecule type" value="Genomic_DNA"/>
</dbReference>
<sequence length="965" mass="110528">MANNISLSEILHIRPAVVPTIYGYILPDLKDHDGYIKIGYTDRKDTETRIREQLHAAAINFKVLFKESAMRPDGTCFTDKDVHRLLRHKGFLQLNEGEDRNEWFRCTLTDALTAIEELRTETRFEGQRTWNFSMRNEQKAAVEMTKAYFEQAKTDDPSHPPKFLWNAKMRFGKTFATYELCKAMGFKKILVLTFKPAVESAWQEDLSRHVDFKGWQFVSNKEAKFDAKKLDEQYDACDKTQPIVVFGSFQDLLGTNEAGGIKAKNEFIHTTNWDIVIFDEYHFGAWRENAKNLFEKFDEENDDFDLEKYQREEAGNAINETFLPITSAHYLYLSGTPFRALNSGEFLEDQVFNWTYSDEQAAKENWDKSLGENPYAALPKMVMLTYKVPDSITANVAINEGYDEFDINEFFRAEVREKGKMESARFVYEEDVQKWLKMIQGNYMPVDGLKLGAERPPMPYSDTTLMNVLSHTLWFLPNVASCYAMYNLLKQKQNNFFDDYKVIVCAGAKAGIGLDALRPVLNAMGDPLKTKTITLSCGKLTTGVTVRPWAGVFMLRNLKSPETYFQTAFRVQSPWEVVNDHGDKEVIKQECYIFDFALERALHQISDYSCRLKVDDTSPEQKVSEFISFLPVLAFDGSSMNRIDAQDILDITYAGTSATLLAKRWQTALLVHVDNDTLKKLQSNQDALDALMRIEGFRSLNTEIQTIINRSEKVKKLKKEKGDELTPSEKKELTEDEKKAKSLRKQVQENLLKLAARIPAFMYLTDYREQTIKDVITQIEPELFQKVTGLTVKDFDVLCSIGLFDSEKMNQGIFGFRKYENSSLSYTGIDKHEGEAVGGWDTVLRREEYEALYSKQQATMTDFEQILIPEKYRDKKDAADEDIAKNAEPAVSGATDGGADKAADDKWEEILSGVKVGDVVSHKKFGDGTITWIGSDKKYMRVKFQSGEKQFIFPDAFVLGFLELK</sequence>
<dbReference type="GO" id="GO:0003677">
    <property type="term" value="F:DNA binding"/>
    <property type="evidence" value="ECO:0007669"/>
    <property type="project" value="InterPro"/>
</dbReference>
<accession>A0A9D1HUL9</accession>
<dbReference type="Pfam" id="PF04851">
    <property type="entry name" value="ResIII"/>
    <property type="match status" value="1"/>
</dbReference>
<comment type="caution">
    <text evidence="3">The sequence shown here is derived from an EMBL/GenBank/DDBJ whole genome shotgun (WGS) entry which is preliminary data.</text>
</comment>
<dbReference type="InterPro" id="IPR027417">
    <property type="entry name" value="P-loop_NTPase"/>
</dbReference>
<dbReference type="AlphaFoldDB" id="A0A9D1HUL9"/>
<reference evidence="3" key="2">
    <citation type="journal article" date="2021" name="PeerJ">
        <title>Extensive microbial diversity within the chicken gut microbiome revealed by metagenomics and culture.</title>
        <authorList>
            <person name="Gilroy R."/>
            <person name="Ravi A."/>
            <person name="Getino M."/>
            <person name="Pursley I."/>
            <person name="Horton D.L."/>
            <person name="Alikhan N.F."/>
            <person name="Baker D."/>
            <person name="Gharbi K."/>
            <person name="Hall N."/>
            <person name="Watson M."/>
            <person name="Adriaenssens E.M."/>
            <person name="Foster-Nyarko E."/>
            <person name="Jarju S."/>
            <person name="Secka A."/>
            <person name="Antonio M."/>
            <person name="Oren A."/>
            <person name="Chaudhuri R.R."/>
            <person name="La Ragione R."/>
            <person name="Hildebrand F."/>
            <person name="Pallen M.J."/>
        </authorList>
    </citation>
    <scope>NUCLEOTIDE SEQUENCE</scope>
    <source>
        <strain evidence="3">1063</strain>
    </source>
</reference>